<gene>
    <name evidence="3" type="ORF">WJX75_005620</name>
</gene>
<protein>
    <recommendedName>
        <fullName evidence="2">DDHD domain-containing protein</fullName>
    </recommendedName>
</protein>
<dbReference type="PANTHER" id="PTHR23509">
    <property type="entry name" value="PA-PL1 PHOSPHOLIPASE FAMILY"/>
    <property type="match status" value="1"/>
</dbReference>
<feature type="domain" description="DDHD" evidence="2">
    <location>
        <begin position="599"/>
        <end position="849"/>
    </location>
</feature>
<feature type="region of interest" description="Disordered" evidence="1">
    <location>
        <begin position="92"/>
        <end position="118"/>
    </location>
</feature>
<dbReference type="InterPro" id="IPR058055">
    <property type="entry name" value="PA-PLA1"/>
</dbReference>
<dbReference type="PANTHER" id="PTHR23509:SF10">
    <property type="entry name" value="LD21067P"/>
    <property type="match status" value="1"/>
</dbReference>
<sequence>MKEDVVPVARAQSSEKCLPEDISAPWSYEPLLPEQLRWYWNKQPFSLKAVYQTDVQHRAHLQRFGDADNITLERTYRERLDQLERAWWEEEAALSTGPAEQGQGGSYSDTNAEEEGGSSSWQAFVAGEGQGEAVGELVRGGLYEVDMMRRRMRCVYWPEYAHRVHRGTWFMEKGTDWVPLKETVADELEEGYRGEIWNPARGHVQRQRQGIEAARLDLRSLINETKGMYALFVSNQEMYLCRDNYSSWISRNWSSNPAIGVRLRRGYEAPAPGAVEVDAKAEEADNFAARVPVNRLVFVVHGIGQNLSGSNIGEDASNVRNNLRALALTEVNEKEREAGRTEVLPVQWRKHLNLDIDVLADALMPPGVRSLRSMLHATAVEVLLYLTPLHCHDMLQSLVTAMNAQFAKFMLRHPGFQGSVSIMAHSLGSVLSYDVLCNQPQLHAALNLSRPSSQSPEAIQQSKRARLSPIDTQGVEFSDLPAGRSLTSALGSSGNRGPLSGSIDADLTDLSCMLTPSGQARSPTDASREEERRLRAENARLRRELALAHANAERAAMGAATGPSGSSPTGSGASGDYYATAAAAQEHAQLAPAFQIPSLDFSVDQFFCVGSPLGLFLALRKVDPGKGRGLGTHAAAALMPGDPMIQGHGDGLPAVHRLYNLYHPFDPVGYRLEPLVIPGAEKRRPVFAAYAKGGRRLHVGLQEFGEDVSAAMSAGAAKASNALFSGISSLKLGASFVANAVTIKRVDPRETEGLKEEDSNEEDAADNEALQNTSHGLKDTAIWRLTDGPGAPPDVATRTPVANRTAAGRLDFVLQTGPTENPWLSAISSHFAYWTSLDTALFVLRALHDMDVRQGISKDVAASAITPLGSPTSVATQP</sequence>
<keyword evidence="4" id="KW-1185">Reference proteome</keyword>
<dbReference type="PROSITE" id="PS51043">
    <property type="entry name" value="DDHD"/>
    <property type="match status" value="1"/>
</dbReference>
<dbReference type="Proteomes" id="UP001491310">
    <property type="component" value="Unassembled WGS sequence"/>
</dbReference>
<evidence type="ECO:0000313" key="3">
    <source>
        <dbReference type="EMBL" id="KAK9915883.1"/>
    </source>
</evidence>
<organism evidence="3 4">
    <name type="scientific">Coccomyxa subellipsoidea</name>
    <dbReference type="NCBI Taxonomy" id="248742"/>
    <lineage>
        <taxon>Eukaryota</taxon>
        <taxon>Viridiplantae</taxon>
        <taxon>Chlorophyta</taxon>
        <taxon>core chlorophytes</taxon>
        <taxon>Trebouxiophyceae</taxon>
        <taxon>Trebouxiophyceae incertae sedis</taxon>
        <taxon>Coccomyxaceae</taxon>
        <taxon>Coccomyxa</taxon>
    </lineage>
</organism>
<evidence type="ECO:0000313" key="4">
    <source>
        <dbReference type="Proteomes" id="UP001491310"/>
    </source>
</evidence>
<name>A0ABR2YVI4_9CHLO</name>
<dbReference type="SMART" id="SM01127">
    <property type="entry name" value="DDHD"/>
    <property type="match status" value="1"/>
</dbReference>
<dbReference type="EMBL" id="JALJOT010000004">
    <property type="protein sequence ID" value="KAK9915883.1"/>
    <property type="molecule type" value="Genomic_DNA"/>
</dbReference>
<dbReference type="InterPro" id="IPR004177">
    <property type="entry name" value="DDHD_dom"/>
</dbReference>
<accession>A0ABR2YVI4</accession>
<dbReference type="Pfam" id="PF02862">
    <property type="entry name" value="DDHD"/>
    <property type="match status" value="1"/>
</dbReference>
<evidence type="ECO:0000256" key="1">
    <source>
        <dbReference type="SAM" id="MobiDB-lite"/>
    </source>
</evidence>
<proteinExistence type="predicted"/>
<evidence type="ECO:0000259" key="2">
    <source>
        <dbReference type="PROSITE" id="PS51043"/>
    </source>
</evidence>
<feature type="region of interest" description="Disordered" evidence="1">
    <location>
        <begin position="513"/>
        <end position="533"/>
    </location>
</feature>
<reference evidence="3 4" key="1">
    <citation type="journal article" date="2024" name="Nat. Commun.">
        <title>Phylogenomics reveals the evolutionary origins of lichenization in chlorophyte algae.</title>
        <authorList>
            <person name="Puginier C."/>
            <person name="Libourel C."/>
            <person name="Otte J."/>
            <person name="Skaloud P."/>
            <person name="Haon M."/>
            <person name="Grisel S."/>
            <person name="Petersen M."/>
            <person name="Berrin J.G."/>
            <person name="Delaux P.M."/>
            <person name="Dal Grande F."/>
            <person name="Keller J."/>
        </authorList>
    </citation>
    <scope>NUCLEOTIDE SEQUENCE [LARGE SCALE GENOMIC DNA]</scope>
    <source>
        <strain evidence="3 4">SAG 216-7</strain>
    </source>
</reference>
<feature type="compositionally biased region" description="Polar residues" evidence="1">
    <location>
        <begin position="449"/>
        <end position="462"/>
    </location>
</feature>
<feature type="compositionally biased region" description="Polar residues" evidence="1">
    <location>
        <begin position="514"/>
        <end position="525"/>
    </location>
</feature>
<feature type="region of interest" description="Disordered" evidence="1">
    <location>
        <begin position="447"/>
        <end position="478"/>
    </location>
</feature>
<comment type="caution">
    <text evidence="3">The sequence shown here is derived from an EMBL/GenBank/DDBJ whole genome shotgun (WGS) entry which is preliminary data.</text>
</comment>